<dbReference type="Proteomes" id="UP001177003">
    <property type="component" value="Chromosome 9"/>
</dbReference>
<evidence type="ECO:0000256" key="1">
    <source>
        <dbReference type="SAM" id="MobiDB-lite"/>
    </source>
</evidence>
<protein>
    <submittedName>
        <fullName evidence="2">Uncharacterized protein</fullName>
    </submittedName>
</protein>
<feature type="compositionally biased region" description="Acidic residues" evidence="1">
    <location>
        <begin position="68"/>
        <end position="80"/>
    </location>
</feature>
<sequence length="144" mass="16059">MYIPCQCCPGLILSRKEGYVESYGIILRILALSSKIIYATPSKGTDEEVDEENGEDDYEEGTGNKEWADDEEEIDKDEEESATKKGEDFAQGMNSLPLMNNHIQFSSTSSCTPSIDINVQYSATPLFMEITRRIIQDESACPSP</sequence>
<feature type="compositionally biased region" description="Acidic residues" evidence="1">
    <location>
        <begin position="47"/>
        <end position="60"/>
    </location>
</feature>
<proteinExistence type="predicted"/>
<dbReference type="EMBL" id="OX465085">
    <property type="protein sequence ID" value="CAI9303388.1"/>
    <property type="molecule type" value="Genomic_DNA"/>
</dbReference>
<name>A0AA36EPV1_LACSI</name>
<accession>A0AA36EPV1</accession>
<reference evidence="2" key="1">
    <citation type="submission" date="2023-04" db="EMBL/GenBank/DDBJ databases">
        <authorList>
            <person name="Vijverberg K."/>
            <person name="Xiong W."/>
            <person name="Schranz E."/>
        </authorList>
    </citation>
    <scope>NUCLEOTIDE SEQUENCE</scope>
</reference>
<feature type="region of interest" description="Disordered" evidence="1">
    <location>
        <begin position="41"/>
        <end position="93"/>
    </location>
</feature>
<keyword evidence="3" id="KW-1185">Reference proteome</keyword>
<organism evidence="2 3">
    <name type="scientific">Lactuca saligna</name>
    <name type="common">Willowleaf lettuce</name>
    <dbReference type="NCBI Taxonomy" id="75948"/>
    <lineage>
        <taxon>Eukaryota</taxon>
        <taxon>Viridiplantae</taxon>
        <taxon>Streptophyta</taxon>
        <taxon>Embryophyta</taxon>
        <taxon>Tracheophyta</taxon>
        <taxon>Spermatophyta</taxon>
        <taxon>Magnoliopsida</taxon>
        <taxon>eudicotyledons</taxon>
        <taxon>Gunneridae</taxon>
        <taxon>Pentapetalae</taxon>
        <taxon>asterids</taxon>
        <taxon>campanulids</taxon>
        <taxon>Asterales</taxon>
        <taxon>Asteraceae</taxon>
        <taxon>Cichorioideae</taxon>
        <taxon>Cichorieae</taxon>
        <taxon>Lactucinae</taxon>
        <taxon>Lactuca</taxon>
    </lineage>
</organism>
<dbReference type="AlphaFoldDB" id="A0AA36EPV1"/>
<evidence type="ECO:0000313" key="3">
    <source>
        <dbReference type="Proteomes" id="UP001177003"/>
    </source>
</evidence>
<evidence type="ECO:0000313" key="2">
    <source>
        <dbReference type="EMBL" id="CAI9303388.1"/>
    </source>
</evidence>
<gene>
    <name evidence="2" type="ORF">LSALG_LOCUS41832</name>
</gene>